<proteinExistence type="predicted"/>
<organism evidence="2 3">
    <name type="scientific">Dermabacter vaginalis</name>
    <dbReference type="NCBI Taxonomy" id="1630135"/>
    <lineage>
        <taxon>Bacteria</taxon>
        <taxon>Bacillati</taxon>
        <taxon>Actinomycetota</taxon>
        <taxon>Actinomycetes</taxon>
        <taxon>Micrococcales</taxon>
        <taxon>Dermabacteraceae</taxon>
        <taxon>Dermabacter</taxon>
    </lineage>
</organism>
<dbReference type="EMBL" id="CP012117">
    <property type="protein sequence ID" value="ANP28604.1"/>
    <property type="molecule type" value="Genomic_DNA"/>
</dbReference>
<dbReference type="Proteomes" id="UP000092596">
    <property type="component" value="Chromosome"/>
</dbReference>
<reference evidence="2 3" key="1">
    <citation type="submission" date="2015-06" db="EMBL/GenBank/DDBJ databases">
        <title>Investigation of pathophysiology for high-risk pregnancy and development of treatment modality based on it.</title>
        <authorList>
            <person name="Kim B.-C."/>
            <person name="Lim S."/>
        </authorList>
    </citation>
    <scope>NUCLEOTIDE SEQUENCE [LARGE SCALE GENOMIC DNA]</scope>
    <source>
        <strain evidence="2 3">AD1-86</strain>
    </source>
</reference>
<dbReference type="Gene3D" id="3.40.630.30">
    <property type="match status" value="1"/>
</dbReference>
<name>A0A1B0ZKR7_9MICO</name>
<sequence>MHVLLRCDATDEGGSGHLVRALSVADAAVRAGYSVCLAGSIQSPLARQLVAQAQIPVVPVTSDLGELAAEQGASIVHVDDYAVGNDARGQVHACGALLSSMEDGSYGQRDADVMIDSTIGAELTDRERVVGGRQLRGITYAPMRRQVLAARESRQKHFTASDVPRVLIVMGGTDATAAAATMAGLCASLPQQLELTVIAPKRHWRAVTEIAGSSLELLEPTPAFLDIAATMDVVISAAGTSAWELACIGVPTLLVAVVDNQKAGYAAAIEAEIASGLGTLEEIRTNLDQAAARLAEFIAALDAGEVSTRQATAKVDGRGADRIVQAWSDAFDERYAAARGSDVAHGAGAAVTVRDATKDDCLHLLRWRNDPATRAVSRSTEAIGLDSHAPWLERTLQRDDRELLIVEFEGRPVGMVRFDAEDAAWEISINMAPESRGRGFARKALSEAEQLFFRRHPDTSIVAFIRADNAASAGLFDRAGYVPWPDRNEPEFGAFLKSDPS</sequence>
<evidence type="ECO:0000259" key="1">
    <source>
        <dbReference type="PROSITE" id="PS51186"/>
    </source>
</evidence>
<dbReference type="CDD" id="cd04301">
    <property type="entry name" value="NAT_SF"/>
    <property type="match status" value="1"/>
</dbReference>
<dbReference type="PANTHER" id="PTHR43415:SF3">
    <property type="entry name" value="GNAT-FAMILY ACETYLTRANSFERASE"/>
    <property type="match status" value="1"/>
</dbReference>
<feature type="domain" description="N-acetyltransferase" evidence="1">
    <location>
        <begin position="351"/>
        <end position="501"/>
    </location>
</feature>
<dbReference type="AlphaFoldDB" id="A0A1B0ZKR7"/>
<dbReference type="PROSITE" id="PS51186">
    <property type="entry name" value="GNAT"/>
    <property type="match status" value="1"/>
</dbReference>
<dbReference type="InterPro" id="IPR000182">
    <property type="entry name" value="GNAT_dom"/>
</dbReference>
<evidence type="ECO:0000313" key="2">
    <source>
        <dbReference type="EMBL" id="ANP28604.1"/>
    </source>
</evidence>
<accession>A0A1B0ZKR7</accession>
<gene>
    <name evidence="2" type="ORF">DAD186_20540</name>
</gene>
<protein>
    <recommendedName>
        <fullName evidence="1">N-acetyltransferase domain-containing protein</fullName>
    </recommendedName>
</protein>
<dbReference type="STRING" id="1630135.DAD186_20540"/>
<dbReference type="PATRIC" id="fig|1630135.4.peg.2053"/>
<dbReference type="GO" id="GO:0016747">
    <property type="term" value="F:acyltransferase activity, transferring groups other than amino-acyl groups"/>
    <property type="evidence" value="ECO:0007669"/>
    <property type="project" value="InterPro"/>
</dbReference>
<dbReference type="Gene3D" id="3.40.50.11190">
    <property type="match status" value="1"/>
</dbReference>
<dbReference type="PANTHER" id="PTHR43415">
    <property type="entry name" value="SPERMIDINE N(1)-ACETYLTRANSFERASE"/>
    <property type="match status" value="1"/>
</dbReference>
<dbReference type="InterPro" id="IPR016181">
    <property type="entry name" value="Acyl_CoA_acyltransferase"/>
</dbReference>
<dbReference type="Pfam" id="PF13302">
    <property type="entry name" value="Acetyltransf_3"/>
    <property type="match status" value="1"/>
</dbReference>
<evidence type="ECO:0000313" key="3">
    <source>
        <dbReference type="Proteomes" id="UP000092596"/>
    </source>
</evidence>
<dbReference type="Gene3D" id="3.40.50.2000">
    <property type="entry name" value="Glycogen Phosphorylase B"/>
    <property type="match status" value="1"/>
</dbReference>
<dbReference type="KEGG" id="dva:DAD186_20540"/>
<dbReference type="SUPFAM" id="SSF53756">
    <property type="entry name" value="UDP-Glycosyltransferase/glycogen phosphorylase"/>
    <property type="match status" value="1"/>
</dbReference>
<dbReference type="SUPFAM" id="SSF55729">
    <property type="entry name" value="Acyl-CoA N-acyltransferases (Nat)"/>
    <property type="match status" value="1"/>
</dbReference>